<dbReference type="PANTHER" id="PTHR22807:SF61">
    <property type="entry name" value="NOL1_NOP2_SUN FAMILY PROTEIN _ ANTITERMINATION NUSB DOMAIN-CONTAINING PROTEIN"/>
    <property type="match status" value="1"/>
</dbReference>
<dbReference type="InterPro" id="IPR049560">
    <property type="entry name" value="MeTrfase_RsmB-F_NOP2_cat"/>
</dbReference>
<sequence>MLNTQPPPRRARPKAARRPADPPGLVARRIAVEALAAVLQRHAPLDETLDHLLAAATDLPERDRALARAVATAACRHLGTIRATLAARLAKGLPRNAGALEAILVAGAAQILLLDVPDHAAVDLSVQLAKADARAFPYAKLVNAVLRRVADDPTARAMPGTPASAADTPRWLYERWAAAYGATAAQAIAAAHACEPAVDVTVKADASAWAERLGGLLLPTGSIRLRERRPIPELPGYAEGAWWVQDAAAALPVRLLSPRPGERIADLCAAPGGKTAQLAAAAARVLAVDRSPERLARLEANMRRLGLTVETLAADLLALDGEPFDAVLLDAPCSATGTIRRHPDVAWTKREADITALATLQAKLLDKAASLVRPGGRLVYCTCSLEPEEGERQIESFLMRTPAFERQAVTAAEIGGLAEAITLHGELRTLPCHLPHAEPRLAGLDGFFAARLRRVW</sequence>
<dbReference type="Gene3D" id="3.40.50.150">
    <property type="entry name" value="Vaccinia Virus protein VP39"/>
    <property type="match status" value="1"/>
</dbReference>
<feature type="domain" description="SAM-dependent MTase RsmB/NOP-type" evidence="8">
    <location>
        <begin position="177"/>
        <end position="455"/>
    </location>
</feature>
<dbReference type="SUPFAM" id="SSF48013">
    <property type="entry name" value="NusB-like"/>
    <property type="match status" value="1"/>
</dbReference>
<dbReference type="PROSITE" id="PS01153">
    <property type="entry name" value="NOL1_NOP2_SUN"/>
    <property type="match status" value="1"/>
</dbReference>
<feature type="active site" description="Nucleophile" evidence="6">
    <location>
        <position position="383"/>
    </location>
</feature>
<feature type="binding site" evidence="6">
    <location>
        <position position="289"/>
    </location>
    <ligand>
        <name>S-adenosyl-L-methionine</name>
        <dbReference type="ChEBI" id="CHEBI:59789"/>
    </ligand>
</feature>
<organism evidence="9 10">
    <name type="scientific">Chelatococcus albus</name>
    <dbReference type="NCBI Taxonomy" id="3047466"/>
    <lineage>
        <taxon>Bacteria</taxon>
        <taxon>Pseudomonadati</taxon>
        <taxon>Pseudomonadota</taxon>
        <taxon>Alphaproteobacteria</taxon>
        <taxon>Hyphomicrobiales</taxon>
        <taxon>Chelatococcaceae</taxon>
        <taxon>Chelatococcus</taxon>
    </lineage>
</organism>
<dbReference type="Gene3D" id="1.10.940.10">
    <property type="entry name" value="NusB-like"/>
    <property type="match status" value="1"/>
</dbReference>
<keyword evidence="10" id="KW-1185">Reference proteome</keyword>
<dbReference type="Pfam" id="PF01189">
    <property type="entry name" value="Methyltr_RsmB-F"/>
    <property type="match status" value="1"/>
</dbReference>
<keyword evidence="3 6" id="KW-0808">Transferase</keyword>
<comment type="caution">
    <text evidence="6">Lacks conserved residue(s) required for the propagation of feature annotation.</text>
</comment>
<dbReference type="GO" id="GO:0032259">
    <property type="term" value="P:methylation"/>
    <property type="evidence" value="ECO:0007669"/>
    <property type="project" value="UniProtKB-KW"/>
</dbReference>
<dbReference type="SUPFAM" id="SSF53335">
    <property type="entry name" value="S-adenosyl-L-methionine-dependent methyltransferases"/>
    <property type="match status" value="1"/>
</dbReference>
<dbReference type="InterPro" id="IPR006027">
    <property type="entry name" value="NusB_RsmB_TIM44"/>
</dbReference>
<dbReference type="InterPro" id="IPR018314">
    <property type="entry name" value="RsmB/NOL1/NOP2-like_CS"/>
</dbReference>
<keyword evidence="4 6" id="KW-0949">S-adenosyl-L-methionine</keyword>
<evidence type="ECO:0000313" key="10">
    <source>
        <dbReference type="Proteomes" id="UP001321492"/>
    </source>
</evidence>
<dbReference type="RefSeq" id="WP_283741788.1">
    <property type="nucleotide sequence ID" value="NZ_JASJEV010000012.1"/>
</dbReference>
<evidence type="ECO:0000256" key="5">
    <source>
        <dbReference type="ARBA" id="ARBA00022884"/>
    </source>
</evidence>
<dbReference type="PRINTS" id="PR02008">
    <property type="entry name" value="RCMTFAMILY"/>
</dbReference>
<dbReference type="GO" id="GO:0008168">
    <property type="term" value="F:methyltransferase activity"/>
    <property type="evidence" value="ECO:0007669"/>
    <property type="project" value="UniProtKB-KW"/>
</dbReference>
<dbReference type="PROSITE" id="PS51686">
    <property type="entry name" value="SAM_MT_RSMB_NOP"/>
    <property type="match status" value="1"/>
</dbReference>
<evidence type="ECO:0000256" key="2">
    <source>
        <dbReference type="ARBA" id="ARBA00022603"/>
    </source>
</evidence>
<evidence type="ECO:0000256" key="6">
    <source>
        <dbReference type="PROSITE-ProRule" id="PRU01023"/>
    </source>
</evidence>
<reference evidence="9 10" key="1">
    <citation type="submission" date="2023-05" db="EMBL/GenBank/DDBJ databases">
        <title>Chelatococcus sp. nov., a moderately thermophilic bacterium isolated from hot spring microbial mat.</title>
        <authorList>
            <person name="Hu C.-J."/>
            <person name="Li W.-J."/>
        </authorList>
    </citation>
    <scope>NUCLEOTIDE SEQUENCE [LARGE SCALE GENOMIC DNA]</scope>
    <source>
        <strain evidence="9 10">SYSU G07232</strain>
    </source>
</reference>
<evidence type="ECO:0000259" key="8">
    <source>
        <dbReference type="PROSITE" id="PS51686"/>
    </source>
</evidence>
<evidence type="ECO:0000313" key="9">
    <source>
        <dbReference type="EMBL" id="MDJ1159772.1"/>
    </source>
</evidence>
<dbReference type="CDD" id="cd02440">
    <property type="entry name" value="AdoMet_MTases"/>
    <property type="match status" value="1"/>
</dbReference>
<dbReference type="InterPro" id="IPR023267">
    <property type="entry name" value="RCMT"/>
</dbReference>
<dbReference type="EC" id="2.1.1.-" evidence="9"/>
<proteinExistence type="inferred from homology"/>
<evidence type="ECO:0000256" key="7">
    <source>
        <dbReference type="SAM" id="MobiDB-lite"/>
    </source>
</evidence>
<evidence type="ECO:0000256" key="1">
    <source>
        <dbReference type="ARBA" id="ARBA00007494"/>
    </source>
</evidence>
<dbReference type="EMBL" id="JASJEV010000012">
    <property type="protein sequence ID" value="MDJ1159772.1"/>
    <property type="molecule type" value="Genomic_DNA"/>
</dbReference>
<keyword evidence="5 6" id="KW-0694">RNA-binding</keyword>
<dbReference type="PANTHER" id="PTHR22807">
    <property type="entry name" value="NOP2 YEAST -RELATED NOL1/NOP2/FMU SUN DOMAIN-CONTAINING"/>
    <property type="match status" value="1"/>
</dbReference>
<dbReference type="Proteomes" id="UP001321492">
    <property type="component" value="Unassembled WGS sequence"/>
</dbReference>
<keyword evidence="2 6" id="KW-0489">Methyltransferase</keyword>
<feature type="region of interest" description="Disordered" evidence="7">
    <location>
        <begin position="1"/>
        <end position="23"/>
    </location>
</feature>
<feature type="binding site" evidence="6">
    <location>
        <position position="330"/>
    </location>
    <ligand>
        <name>S-adenosyl-L-methionine</name>
        <dbReference type="ChEBI" id="CHEBI:59789"/>
    </ligand>
</feature>
<dbReference type="Pfam" id="PF01029">
    <property type="entry name" value="NusB"/>
    <property type="match status" value="1"/>
</dbReference>
<protein>
    <submittedName>
        <fullName evidence="9">RsmB/NOP family class I SAM-dependent RNA methyltransferase</fullName>
        <ecNumber evidence="9">2.1.1.-</ecNumber>
    </submittedName>
</protein>
<gene>
    <name evidence="9" type="ORF">QNA08_16225</name>
</gene>
<accession>A0ABT7ALD3</accession>
<comment type="caution">
    <text evidence="9">The sequence shown here is derived from an EMBL/GenBank/DDBJ whole genome shotgun (WGS) entry which is preliminary data.</text>
</comment>
<dbReference type="InterPro" id="IPR035926">
    <property type="entry name" value="NusB-like_sf"/>
</dbReference>
<dbReference type="InterPro" id="IPR001678">
    <property type="entry name" value="MeTrfase_RsmB-F_NOP2_dom"/>
</dbReference>
<feature type="binding site" evidence="6">
    <location>
        <begin position="268"/>
        <end position="274"/>
    </location>
    <ligand>
        <name>S-adenosyl-L-methionine</name>
        <dbReference type="ChEBI" id="CHEBI:59789"/>
    </ligand>
</feature>
<dbReference type="InterPro" id="IPR029063">
    <property type="entry name" value="SAM-dependent_MTases_sf"/>
</dbReference>
<evidence type="ECO:0000256" key="4">
    <source>
        <dbReference type="ARBA" id="ARBA00022691"/>
    </source>
</evidence>
<evidence type="ECO:0000256" key="3">
    <source>
        <dbReference type="ARBA" id="ARBA00022679"/>
    </source>
</evidence>
<name>A0ABT7ALD3_9HYPH</name>
<comment type="similarity">
    <text evidence="1 6">Belongs to the class I-like SAM-binding methyltransferase superfamily. RsmB/NOP family.</text>
</comment>